<sequence>MILQGFINKLKDLWEKWDIQLFILTSLSLQAFLILAAPLRKRTLNKFVVMPLWLAYLLADAAANFALGLIAKSQYTKSKDKNNELLAFWAPFLLVHLGGPDTITAFALEDNELWLRHLLQLVFHSGTAAYVFVLTLTQNALWFPTILMFLAGLIKYTERTRSLYLASTRRFRQSLVKSLVPKRGGVKLRIVLVIMRVFVKFMNKAEFGKTKKESKLPTSTEMSPEHQRVIRTVDEEDMREFDDLEVIKLAYWCYRTFRGLLSDLDLDFSFNQRNRSRDFFLKRTPKDGFKVVEVELNLFYEILYTKIVVIKGKLGYCLRFVSISCVVVSSVLFSLTDKKDLKRVDIRITYALLGGGIALDVIAFFMVLLSYWTAIALTNTNRGSPSWFTLRFRKILCVDRTRWIEDLPKPHPLRLRLVPLVLRRSWSQRLSQYNLINYCIYPRPKNVERLIGLVGLTNIFDGWKYVTKVQFTKELRDFIFEELKMKSRMADDLETAKKICLAKGDWVLENEGFTTLLPYSTQTVYDESILLWHVATELCYNTDVGNEENQKFRVIAKVLSDYMLYLLIMEPTIMSAVAGIGEIRFSDTCAQAKEFFKGRKVGKDDNRSSLNIGCLDKCFCCSKSQPGQAFQNASADSGLSPKGQSCSCPNILGCFKECCCKEKEVPGKKELDKEQVRVCESILALNTDVEPPVKKGKSKSVLFYACLLAKELKKLEEKEKGRGKWMILSKVWVELLSYAASHCRGKTHAAQLSKGGQLITLVWLLMAHFGLGDLFQINVWDAMNLRLMKGLRG</sequence>
<gene>
    <name evidence="1" type="ORF">LOK49_LG02G02469</name>
</gene>
<evidence type="ECO:0000313" key="1">
    <source>
        <dbReference type="EMBL" id="KAI8024739.1"/>
    </source>
</evidence>
<evidence type="ECO:0000313" key="2">
    <source>
        <dbReference type="Proteomes" id="UP001060215"/>
    </source>
</evidence>
<organism evidence="1 2">
    <name type="scientific">Camellia lanceoleosa</name>
    <dbReference type="NCBI Taxonomy" id="1840588"/>
    <lineage>
        <taxon>Eukaryota</taxon>
        <taxon>Viridiplantae</taxon>
        <taxon>Streptophyta</taxon>
        <taxon>Embryophyta</taxon>
        <taxon>Tracheophyta</taxon>
        <taxon>Spermatophyta</taxon>
        <taxon>Magnoliopsida</taxon>
        <taxon>eudicotyledons</taxon>
        <taxon>Gunneridae</taxon>
        <taxon>Pentapetalae</taxon>
        <taxon>asterids</taxon>
        <taxon>Ericales</taxon>
        <taxon>Theaceae</taxon>
        <taxon>Camellia</taxon>
    </lineage>
</organism>
<comment type="caution">
    <text evidence="1">The sequence shown here is derived from an EMBL/GenBank/DDBJ whole genome shotgun (WGS) entry which is preliminary data.</text>
</comment>
<keyword evidence="2" id="KW-1185">Reference proteome</keyword>
<dbReference type="Proteomes" id="UP001060215">
    <property type="component" value="Chromosome 3"/>
</dbReference>
<proteinExistence type="predicted"/>
<protein>
    <submittedName>
        <fullName evidence="1">Uncharacterized protein</fullName>
    </submittedName>
</protein>
<reference evidence="1 2" key="1">
    <citation type="journal article" date="2022" name="Plant J.">
        <title>Chromosome-level genome of Camellia lanceoleosa provides a valuable resource for understanding genome evolution and self-incompatibility.</title>
        <authorList>
            <person name="Gong W."/>
            <person name="Xiao S."/>
            <person name="Wang L."/>
            <person name="Liao Z."/>
            <person name="Chang Y."/>
            <person name="Mo W."/>
            <person name="Hu G."/>
            <person name="Li W."/>
            <person name="Zhao G."/>
            <person name="Zhu H."/>
            <person name="Hu X."/>
            <person name="Ji K."/>
            <person name="Xiang X."/>
            <person name="Song Q."/>
            <person name="Yuan D."/>
            <person name="Jin S."/>
            <person name="Zhang L."/>
        </authorList>
    </citation>
    <scope>NUCLEOTIDE SEQUENCE [LARGE SCALE GENOMIC DNA]</scope>
    <source>
        <strain evidence="1">SQ_2022a</strain>
    </source>
</reference>
<name>A0ACC0IHH3_9ERIC</name>
<dbReference type="EMBL" id="CM045760">
    <property type="protein sequence ID" value="KAI8024739.1"/>
    <property type="molecule type" value="Genomic_DNA"/>
</dbReference>
<accession>A0ACC0IHH3</accession>